<proteinExistence type="predicted"/>
<dbReference type="Proteomes" id="UP000237811">
    <property type="component" value="Unassembled WGS sequence"/>
</dbReference>
<reference evidence="2 3" key="1">
    <citation type="submission" date="2018-03" db="EMBL/GenBank/DDBJ databases">
        <authorList>
            <person name="Nguyen K."/>
            <person name="Fouts D."/>
            <person name="Sutton G."/>
        </authorList>
    </citation>
    <scope>NUCLEOTIDE SEQUENCE [LARGE SCALE GENOMIC DNA]</scope>
    <source>
        <strain evidence="2 3">AU14328</strain>
    </source>
</reference>
<keyword evidence="1" id="KW-0472">Membrane</keyword>
<sequence length="87" mass="9791">MALLEATFQVTLIRGLHVFSISWLSGAGRAIRDASRERRRRRASEVLRPRPHGSVLLLLFGRAGPRCPRCTARGRAQGFSSRLKYDT</sequence>
<evidence type="ECO:0000313" key="2">
    <source>
        <dbReference type="EMBL" id="PRE46690.1"/>
    </source>
</evidence>
<dbReference type="EMBL" id="PVFR01000053">
    <property type="protein sequence ID" value="PRE46690.1"/>
    <property type="molecule type" value="Genomic_DNA"/>
</dbReference>
<evidence type="ECO:0000313" key="3">
    <source>
        <dbReference type="Proteomes" id="UP000237811"/>
    </source>
</evidence>
<accession>A0AB37AR17</accession>
<evidence type="ECO:0000256" key="1">
    <source>
        <dbReference type="SAM" id="Phobius"/>
    </source>
</evidence>
<comment type="caution">
    <text evidence="2">The sequence shown here is derived from an EMBL/GenBank/DDBJ whole genome shotgun (WGS) entry which is preliminary data.</text>
</comment>
<gene>
    <name evidence="2" type="ORF">C6P99_16980</name>
</gene>
<keyword evidence="1" id="KW-1133">Transmembrane helix</keyword>
<organism evidence="2 3">
    <name type="scientific">Burkholderia multivorans</name>
    <dbReference type="NCBI Taxonomy" id="87883"/>
    <lineage>
        <taxon>Bacteria</taxon>
        <taxon>Pseudomonadati</taxon>
        <taxon>Pseudomonadota</taxon>
        <taxon>Betaproteobacteria</taxon>
        <taxon>Burkholderiales</taxon>
        <taxon>Burkholderiaceae</taxon>
        <taxon>Burkholderia</taxon>
        <taxon>Burkholderia cepacia complex</taxon>
    </lineage>
</organism>
<feature type="transmembrane region" description="Helical" evidence="1">
    <location>
        <begin position="12"/>
        <end position="31"/>
    </location>
</feature>
<protein>
    <submittedName>
        <fullName evidence="2">Uncharacterized protein</fullName>
    </submittedName>
</protein>
<dbReference type="AlphaFoldDB" id="A0AB37AR17"/>
<name>A0AB37AR17_9BURK</name>
<keyword evidence="1" id="KW-0812">Transmembrane</keyword>